<comment type="caution">
    <text evidence="2">The sequence shown here is derived from an EMBL/GenBank/DDBJ whole genome shotgun (WGS) entry which is preliminary data.</text>
</comment>
<protein>
    <recommendedName>
        <fullName evidence="1">Vint domain-containing protein</fullName>
    </recommendedName>
</protein>
<sequence>MGWSGDTLLEMADGEAIRVHNLKRGVFLRDESGLSVRVECVVVTTRAHRKRLHDERIVAFDYAKHMSTGACISDFRESHRPTARGHPWNPVHIPGRSGSGCWMYLREASASTEETPMDTETYDLILDKSHRGRLVSVFGNVCIPTLGHNRRDNVVMHPYFGTRAVIDDLEKMPGYQADGRVVLREEQYERTQDITNIVCGIRNPDQSLSDACNVQ</sequence>
<dbReference type="InterPro" id="IPR039510">
    <property type="entry name" value="Vint_dom"/>
</dbReference>
<dbReference type="EMBL" id="LGRX02002280">
    <property type="protein sequence ID" value="KAK3284450.1"/>
    <property type="molecule type" value="Genomic_DNA"/>
</dbReference>
<keyword evidence="3" id="KW-1185">Reference proteome</keyword>
<evidence type="ECO:0000313" key="2">
    <source>
        <dbReference type="EMBL" id="KAK3284450.1"/>
    </source>
</evidence>
<name>A0AAE0LH11_9CHLO</name>
<dbReference type="Pfam" id="PF14623">
    <property type="entry name" value="Vint"/>
    <property type="match status" value="1"/>
</dbReference>
<evidence type="ECO:0000313" key="3">
    <source>
        <dbReference type="Proteomes" id="UP001190700"/>
    </source>
</evidence>
<gene>
    <name evidence="2" type="ORF">CYMTET_7894</name>
</gene>
<proteinExistence type="predicted"/>
<accession>A0AAE0LH11</accession>
<dbReference type="AlphaFoldDB" id="A0AAE0LH11"/>
<dbReference type="Proteomes" id="UP001190700">
    <property type="component" value="Unassembled WGS sequence"/>
</dbReference>
<reference evidence="2 3" key="1">
    <citation type="journal article" date="2015" name="Genome Biol. Evol.">
        <title>Comparative Genomics of a Bacterivorous Green Alga Reveals Evolutionary Causalities and Consequences of Phago-Mixotrophic Mode of Nutrition.</title>
        <authorList>
            <person name="Burns J.A."/>
            <person name="Paasch A."/>
            <person name="Narechania A."/>
            <person name="Kim E."/>
        </authorList>
    </citation>
    <scope>NUCLEOTIDE SEQUENCE [LARGE SCALE GENOMIC DNA]</scope>
    <source>
        <strain evidence="2 3">PLY_AMNH</strain>
    </source>
</reference>
<feature type="domain" description="Vint" evidence="1">
    <location>
        <begin position="87"/>
        <end position="199"/>
    </location>
</feature>
<organism evidence="2 3">
    <name type="scientific">Cymbomonas tetramitiformis</name>
    <dbReference type="NCBI Taxonomy" id="36881"/>
    <lineage>
        <taxon>Eukaryota</taxon>
        <taxon>Viridiplantae</taxon>
        <taxon>Chlorophyta</taxon>
        <taxon>Pyramimonadophyceae</taxon>
        <taxon>Pyramimonadales</taxon>
        <taxon>Pyramimonadaceae</taxon>
        <taxon>Cymbomonas</taxon>
    </lineage>
</organism>
<evidence type="ECO:0000259" key="1">
    <source>
        <dbReference type="Pfam" id="PF14623"/>
    </source>
</evidence>